<accession>A0A1I4YAY3</accession>
<evidence type="ECO:0000313" key="1">
    <source>
        <dbReference type="EMBL" id="SFN35217.1"/>
    </source>
</evidence>
<sequence>MKEKITLTLFCEKEETLISKIALIFTRKKIKIDHFWVEYCEHTFVYKIRVGYWDHDSNSKTMLALLERIIEIFCCYTQNQKELETHQILLFKIPIIHKDQITHFPISYLFQEKEHWICCGKMTNEHYYVLENTLTQSTLQFN</sequence>
<organism evidence="1 2">
    <name type="scientific">Flavobacterium succinicans</name>
    <dbReference type="NCBI Taxonomy" id="29536"/>
    <lineage>
        <taxon>Bacteria</taxon>
        <taxon>Pseudomonadati</taxon>
        <taxon>Bacteroidota</taxon>
        <taxon>Flavobacteriia</taxon>
        <taxon>Flavobacteriales</taxon>
        <taxon>Flavobacteriaceae</taxon>
        <taxon>Flavobacterium</taxon>
    </lineage>
</organism>
<dbReference type="RefSeq" id="WP_024982018.1">
    <property type="nucleotide sequence ID" value="NZ_CBCRUM010000016.1"/>
</dbReference>
<name>A0A1I4YAY3_9FLAO</name>
<dbReference type="AlphaFoldDB" id="A0A1I4YAY3"/>
<evidence type="ECO:0000313" key="2">
    <source>
        <dbReference type="Proteomes" id="UP000182961"/>
    </source>
</evidence>
<keyword evidence="2" id="KW-1185">Reference proteome</keyword>
<reference evidence="2" key="1">
    <citation type="submission" date="2016-10" db="EMBL/GenBank/DDBJ databases">
        <authorList>
            <person name="Varghese N."/>
            <person name="Submissions S."/>
        </authorList>
    </citation>
    <scope>NUCLEOTIDE SEQUENCE [LARGE SCALE GENOMIC DNA]</scope>
    <source>
        <strain evidence="2">DSM 4002</strain>
    </source>
</reference>
<dbReference type="Proteomes" id="UP000182961">
    <property type="component" value="Unassembled WGS sequence"/>
</dbReference>
<dbReference type="EMBL" id="FOUT01000011">
    <property type="protein sequence ID" value="SFN35217.1"/>
    <property type="molecule type" value="Genomic_DNA"/>
</dbReference>
<dbReference type="STRING" id="29536.FLB_27530"/>
<dbReference type="eggNOG" id="COG0440">
    <property type="taxonomic scope" value="Bacteria"/>
</dbReference>
<protein>
    <submittedName>
        <fullName evidence="1">Uncharacterized protein</fullName>
    </submittedName>
</protein>
<proteinExistence type="predicted"/>
<gene>
    <name evidence="1" type="ORF">SAMN05444143_11134</name>
</gene>